<sequence>MACLKLGQGVEAVLDLALWDEADYLHRAVMLPVNGPPDPEWGPLYSLWYFALSFLWPEPVALYYANGGLLLLLTSVAGYVLLRQLGARPGFALVGAAVHLLSMAPHVQPRPTLFALFVILVALCIACRARSREGAGACVGMGLLIASFARPEFFLSFLLMSGVLGVLLVLRARKGREHAREPRAWGTVGVYAGGVLVLVALLGNPFGNTSNRRFYAFCQHFADGHSKRTGTVKVDPWDQCKQVLQPVFGDADTLGAALRANPQAFLAHLRWNVERHPRESLRVLTSGYGGWPLLPGNGPWTREHAGHLLLVLVALGLPLAALLLRWRRLATLPRQPRVVETLVVVGVVLLPPLLSSVLLQPRHHYLVFQGVMGVAVLTALARAVEGPGFRDAAPSRRTGLLEPLLSALLATAVVLAVPDLVHRQGPASPPKREQLQRVRALQALARQAPIIPGEVLGVLDTQGGLPVYLGAPFQRVPVWTKRAGESFAEYLRRERIQVVFLDDRLRQEPRFANDPAVETFLARPDAFGHATWHLPGTDTRLAVPASWAGTGARATSPGAR</sequence>
<keyword evidence="1" id="KW-0812">Transmembrane</keyword>
<feature type="transmembrane region" description="Helical" evidence="1">
    <location>
        <begin position="155"/>
        <end position="172"/>
    </location>
</feature>
<organism evidence="2 3">
    <name type="scientific">Corallococcus soli</name>
    <dbReference type="NCBI Taxonomy" id="2710757"/>
    <lineage>
        <taxon>Bacteria</taxon>
        <taxon>Pseudomonadati</taxon>
        <taxon>Myxococcota</taxon>
        <taxon>Myxococcia</taxon>
        <taxon>Myxococcales</taxon>
        <taxon>Cystobacterineae</taxon>
        <taxon>Myxococcaceae</taxon>
        <taxon>Corallococcus</taxon>
    </lineage>
</organism>
<feature type="transmembrane region" description="Helical" evidence="1">
    <location>
        <begin position="61"/>
        <end position="82"/>
    </location>
</feature>
<name>A0ABR9PZ98_9BACT</name>
<feature type="transmembrane region" description="Helical" evidence="1">
    <location>
        <begin position="89"/>
        <end position="107"/>
    </location>
</feature>
<gene>
    <name evidence="2" type="ORF">G4177_34430</name>
</gene>
<keyword evidence="1" id="KW-0472">Membrane</keyword>
<feature type="transmembrane region" description="Helical" evidence="1">
    <location>
        <begin position="305"/>
        <end position="326"/>
    </location>
</feature>
<protein>
    <submittedName>
        <fullName evidence="2">DUF4010 domain-containing protein</fullName>
    </submittedName>
</protein>
<accession>A0ABR9PZ98</accession>
<feature type="transmembrane region" description="Helical" evidence="1">
    <location>
        <begin position="113"/>
        <end position="129"/>
    </location>
</feature>
<feature type="transmembrane region" description="Helical" evidence="1">
    <location>
        <begin position="134"/>
        <end position="149"/>
    </location>
</feature>
<dbReference type="RefSeq" id="WP_193430412.1">
    <property type="nucleotide sequence ID" value="NZ_JAAIYO010000017.1"/>
</dbReference>
<evidence type="ECO:0000313" key="3">
    <source>
        <dbReference type="Proteomes" id="UP001516472"/>
    </source>
</evidence>
<feature type="transmembrane region" description="Helical" evidence="1">
    <location>
        <begin position="404"/>
        <end position="421"/>
    </location>
</feature>
<evidence type="ECO:0000313" key="2">
    <source>
        <dbReference type="EMBL" id="MBE4753260.1"/>
    </source>
</evidence>
<feature type="transmembrane region" description="Helical" evidence="1">
    <location>
        <begin position="365"/>
        <end position="384"/>
    </location>
</feature>
<dbReference type="Proteomes" id="UP001516472">
    <property type="component" value="Unassembled WGS sequence"/>
</dbReference>
<keyword evidence="3" id="KW-1185">Reference proteome</keyword>
<evidence type="ECO:0000256" key="1">
    <source>
        <dbReference type="SAM" id="Phobius"/>
    </source>
</evidence>
<feature type="transmembrane region" description="Helical" evidence="1">
    <location>
        <begin position="338"/>
        <end position="359"/>
    </location>
</feature>
<reference evidence="2 3" key="1">
    <citation type="submission" date="2020-02" db="EMBL/GenBank/DDBJ databases">
        <authorList>
            <person name="Babadi Z.K."/>
            <person name="Risdian C."/>
            <person name="Ebrahimipour G.H."/>
            <person name="Wink J."/>
        </authorList>
    </citation>
    <scope>NUCLEOTIDE SEQUENCE [LARGE SCALE GENOMIC DNA]</scope>
    <source>
        <strain evidence="2 3">ZKHCc1 1396</strain>
    </source>
</reference>
<proteinExistence type="predicted"/>
<keyword evidence="1" id="KW-1133">Transmembrane helix</keyword>
<feature type="transmembrane region" description="Helical" evidence="1">
    <location>
        <begin position="184"/>
        <end position="203"/>
    </location>
</feature>
<dbReference type="EMBL" id="JAAIYO010000017">
    <property type="protein sequence ID" value="MBE4753260.1"/>
    <property type="molecule type" value="Genomic_DNA"/>
</dbReference>
<comment type="caution">
    <text evidence="2">The sequence shown here is derived from an EMBL/GenBank/DDBJ whole genome shotgun (WGS) entry which is preliminary data.</text>
</comment>